<dbReference type="InterPro" id="IPR018027">
    <property type="entry name" value="Asn/Gln_amidotransferase"/>
</dbReference>
<accession>A0A0J1BLI4</accession>
<name>A0A0J1BLI4_RHOIS</name>
<reference evidence="13" key="1">
    <citation type="submission" date="2015-05" db="EMBL/GenBank/DDBJ databases">
        <title>Permanent draft genome of Rhodopirellula islandicus K833.</title>
        <authorList>
            <person name="Kizina J."/>
            <person name="Richter M."/>
            <person name="Glockner F.O."/>
            <person name="Harder J."/>
        </authorList>
    </citation>
    <scope>NUCLEOTIDE SEQUENCE [LARGE SCALE GENOMIC DNA]</scope>
    <source>
        <strain evidence="13">K833</strain>
    </source>
</reference>
<dbReference type="GO" id="GO:0006412">
    <property type="term" value="P:translation"/>
    <property type="evidence" value="ECO:0007669"/>
    <property type="project" value="UniProtKB-UniRule"/>
</dbReference>
<organism evidence="13 14">
    <name type="scientific">Rhodopirellula islandica</name>
    <dbReference type="NCBI Taxonomy" id="595434"/>
    <lineage>
        <taxon>Bacteria</taxon>
        <taxon>Pseudomonadati</taxon>
        <taxon>Planctomycetota</taxon>
        <taxon>Planctomycetia</taxon>
        <taxon>Pirellulales</taxon>
        <taxon>Pirellulaceae</taxon>
        <taxon>Rhodopirellula</taxon>
    </lineage>
</organism>
<dbReference type="InterPro" id="IPR003789">
    <property type="entry name" value="Asn/Gln_tRNA_amidoTrase-B-like"/>
</dbReference>
<evidence type="ECO:0000256" key="8">
    <source>
        <dbReference type="ARBA" id="ARBA00024799"/>
    </source>
</evidence>
<dbReference type="PANTHER" id="PTHR11659">
    <property type="entry name" value="GLUTAMYL-TRNA GLN AMIDOTRANSFERASE SUBUNIT B MITOCHONDRIAL AND PROKARYOTIC PET112-RELATED"/>
    <property type="match status" value="1"/>
</dbReference>
<evidence type="ECO:0000256" key="4">
    <source>
        <dbReference type="ARBA" id="ARBA00022598"/>
    </source>
</evidence>
<dbReference type="EC" id="6.3.5.-" evidence="11"/>
<comment type="catalytic activity">
    <reaction evidence="10 11">
        <text>L-glutamyl-tRNA(Gln) + L-glutamine + ATP + H2O = L-glutaminyl-tRNA(Gln) + L-glutamate + ADP + phosphate + H(+)</text>
        <dbReference type="Rhea" id="RHEA:17521"/>
        <dbReference type="Rhea" id="RHEA-COMP:9681"/>
        <dbReference type="Rhea" id="RHEA-COMP:9684"/>
        <dbReference type="ChEBI" id="CHEBI:15377"/>
        <dbReference type="ChEBI" id="CHEBI:15378"/>
        <dbReference type="ChEBI" id="CHEBI:29985"/>
        <dbReference type="ChEBI" id="CHEBI:30616"/>
        <dbReference type="ChEBI" id="CHEBI:43474"/>
        <dbReference type="ChEBI" id="CHEBI:58359"/>
        <dbReference type="ChEBI" id="CHEBI:78520"/>
        <dbReference type="ChEBI" id="CHEBI:78521"/>
        <dbReference type="ChEBI" id="CHEBI:456216"/>
    </reaction>
</comment>
<dbReference type="NCBIfam" id="NF004012">
    <property type="entry name" value="PRK05477.1-2"/>
    <property type="match status" value="1"/>
</dbReference>
<keyword evidence="6 11" id="KW-0067">ATP-binding</keyword>
<evidence type="ECO:0000256" key="1">
    <source>
        <dbReference type="ARBA" id="ARBA00005306"/>
    </source>
</evidence>
<comment type="subunit">
    <text evidence="2 11">Heterotrimer of A, B and C subunits.</text>
</comment>
<keyword evidence="5 11" id="KW-0547">Nucleotide-binding</keyword>
<dbReference type="SUPFAM" id="SSF55931">
    <property type="entry name" value="Glutamine synthetase/guanido kinase"/>
    <property type="match status" value="1"/>
</dbReference>
<dbReference type="GO" id="GO:0070681">
    <property type="term" value="P:glutaminyl-tRNAGln biosynthesis via transamidation"/>
    <property type="evidence" value="ECO:0007669"/>
    <property type="project" value="TreeGrafter"/>
</dbReference>
<dbReference type="Gene3D" id="1.10.10.410">
    <property type="match status" value="1"/>
</dbReference>
<dbReference type="InterPro" id="IPR017959">
    <property type="entry name" value="Asn/Gln-tRNA_amidoTrfase_suB/E"/>
</dbReference>
<dbReference type="InterPro" id="IPR017958">
    <property type="entry name" value="Gln-tRNA_amidoTrfase_suB_CS"/>
</dbReference>
<dbReference type="RefSeq" id="WP_047812495.1">
    <property type="nucleotide sequence ID" value="NZ_LECT01000006.1"/>
</dbReference>
<dbReference type="SUPFAM" id="SSF89095">
    <property type="entry name" value="GatB/YqeY motif"/>
    <property type="match status" value="1"/>
</dbReference>
<dbReference type="Proteomes" id="UP000036367">
    <property type="component" value="Unassembled WGS sequence"/>
</dbReference>
<evidence type="ECO:0000256" key="7">
    <source>
        <dbReference type="ARBA" id="ARBA00022917"/>
    </source>
</evidence>
<sequence>MTASAILACQKHPVTTIIGLEVHVQLKTQTKLFCGCTTEFGAPPNTQVCPVCLGMPGALPVMNREAIALSVKTGLALNCDIPPLTKWDRKQYFYPDLPKGYQISQFDLPICADGYLAISTDDGETERRIRLVRAHLEEDAGKSMHDEASGISDTKIDLNRCGTPLLEIVSQPDLRSADEARAYLSELKLLLTHLKVSDCEMQEGSLRVDANVNLHIDVEGKKIATPIVEIKNLNSFRNVQRSIDYEVQRQLVAWEENRQTIDDSPKTTRGWDDSAEQTFAQREKEESADYRYFPDPDLLPVRLPREYVDSIAESLGELPAVTRERLQTQHRIKPYDAEVIVNQGPDVIEYFETAVGASGDGRRTASWMMQDVMRTMKERNLDIDAFPVPAERLGELIRMIVDGKLDNNRARDVFEHLLTHDETIDQATKSLGIEAVDDDALESLCKELLAANPQVVTDVQAGKQQAVGALIGQAKKKNPNASPQAVRQLLIDLIAKM</sequence>
<keyword evidence="7 11" id="KW-0648">Protein biosynthesis</keyword>
<evidence type="ECO:0000259" key="12">
    <source>
        <dbReference type="SMART" id="SM00845"/>
    </source>
</evidence>
<evidence type="ECO:0000256" key="10">
    <source>
        <dbReference type="ARBA" id="ARBA00047913"/>
    </source>
</evidence>
<gene>
    <name evidence="11" type="primary">gatB</name>
    <name evidence="13" type="ORF">RISK_000386</name>
</gene>
<dbReference type="HAMAP" id="MF_00121">
    <property type="entry name" value="GatB"/>
    <property type="match status" value="1"/>
</dbReference>
<evidence type="ECO:0000256" key="3">
    <source>
        <dbReference type="ARBA" id="ARBA00016923"/>
    </source>
</evidence>
<protein>
    <recommendedName>
        <fullName evidence="3 11">Aspartyl/glutamyl-tRNA(Asn/Gln) amidotransferase subunit B</fullName>
        <shortName evidence="11">Asp/Glu-ADT subunit B</shortName>
        <ecNumber evidence="11">6.3.5.-</ecNumber>
    </recommendedName>
</protein>
<dbReference type="GO" id="GO:0016740">
    <property type="term" value="F:transferase activity"/>
    <property type="evidence" value="ECO:0007669"/>
    <property type="project" value="UniProtKB-KW"/>
</dbReference>
<dbReference type="PATRIC" id="fig|595434.4.peg.370"/>
<feature type="domain" description="Asn/Gln amidotransferase" evidence="12">
    <location>
        <begin position="349"/>
        <end position="494"/>
    </location>
</feature>
<comment type="catalytic activity">
    <reaction evidence="9 11">
        <text>L-aspartyl-tRNA(Asn) + L-glutamine + ATP + H2O = L-asparaginyl-tRNA(Asn) + L-glutamate + ADP + phosphate + 2 H(+)</text>
        <dbReference type="Rhea" id="RHEA:14513"/>
        <dbReference type="Rhea" id="RHEA-COMP:9674"/>
        <dbReference type="Rhea" id="RHEA-COMP:9677"/>
        <dbReference type="ChEBI" id="CHEBI:15377"/>
        <dbReference type="ChEBI" id="CHEBI:15378"/>
        <dbReference type="ChEBI" id="CHEBI:29985"/>
        <dbReference type="ChEBI" id="CHEBI:30616"/>
        <dbReference type="ChEBI" id="CHEBI:43474"/>
        <dbReference type="ChEBI" id="CHEBI:58359"/>
        <dbReference type="ChEBI" id="CHEBI:78515"/>
        <dbReference type="ChEBI" id="CHEBI:78516"/>
        <dbReference type="ChEBI" id="CHEBI:456216"/>
    </reaction>
</comment>
<dbReference type="OrthoDB" id="9804078at2"/>
<dbReference type="AlphaFoldDB" id="A0A0J1BLI4"/>
<comment type="function">
    <text evidence="8 11">Allows the formation of correctly charged Asn-tRNA(Asn) or Gln-tRNA(Gln) through the transamidation of misacylated Asp-tRNA(Asn) or Glu-tRNA(Gln) in organisms which lack either or both of asparaginyl-tRNA or glutaminyl-tRNA synthetases. The reaction takes place in the presence of glutamine and ATP through an activated phospho-Asp-tRNA(Asn) or phospho-Glu-tRNA(Gln).</text>
</comment>
<dbReference type="GO" id="GO:0050567">
    <property type="term" value="F:glutaminyl-tRNA synthase (glutamine-hydrolyzing) activity"/>
    <property type="evidence" value="ECO:0007669"/>
    <property type="project" value="UniProtKB-UniRule"/>
</dbReference>
<dbReference type="SMART" id="SM00845">
    <property type="entry name" value="GatB_Yqey"/>
    <property type="match status" value="1"/>
</dbReference>
<dbReference type="InterPro" id="IPR023168">
    <property type="entry name" value="GatB_Yqey_C_2"/>
</dbReference>
<dbReference type="PROSITE" id="PS01234">
    <property type="entry name" value="GATB"/>
    <property type="match status" value="1"/>
</dbReference>
<dbReference type="GO" id="GO:0005524">
    <property type="term" value="F:ATP binding"/>
    <property type="evidence" value="ECO:0007669"/>
    <property type="project" value="UniProtKB-KW"/>
</dbReference>
<dbReference type="PANTHER" id="PTHR11659:SF0">
    <property type="entry name" value="GLUTAMYL-TRNA(GLN) AMIDOTRANSFERASE SUBUNIT B, MITOCHONDRIAL"/>
    <property type="match status" value="1"/>
</dbReference>
<evidence type="ECO:0000256" key="5">
    <source>
        <dbReference type="ARBA" id="ARBA00022741"/>
    </source>
</evidence>
<dbReference type="InterPro" id="IPR014746">
    <property type="entry name" value="Gln_synth/guanido_kin_cat_dom"/>
</dbReference>
<dbReference type="STRING" id="595434.RISK_000386"/>
<dbReference type="InterPro" id="IPR006075">
    <property type="entry name" value="Asn/Gln-tRNA_Trfase_suB/E_cat"/>
</dbReference>
<keyword evidence="4 11" id="KW-0436">Ligase</keyword>
<evidence type="ECO:0000256" key="2">
    <source>
        <dbReference type="ARBA" id="ARBA00011123"/>
    </source>
</evidence>
<dbReference type="Pfam" id="PF02934">
    <property type="entry name" value="GatB_N"/>
    <property type="match status" value="1"/>
</dbReference>
<evidence type="ECO:0000256" key="9">
    <source>
        <dbReference type="ARBA" id="ARBA00047380"/>
    </source>
</evidence>
<evidence type="ECO:0000313" key="14">
    <source>
        <dbReference type="Proteomes" id="UP000036367"/>
    </source>
</evidence>
<dbReference type="NCBIfam" id="NF004014">
    <property type="entry name" value="PRK05477.1-4"/>
    <property type="match status" value="1"/>
</dbReference>
<keyword evidence="14" id="KW-1185">Reference proteome</keyword>
<dbReference type="Pfam" id="PF02637">
    <property type="entry name" value="GatB_Yqey"/>
    <property type="match status" value="1"/>
</dbReference>
<dbReference type="EMBL" id="LECT01000006">
    <property type="protein sequence ID" value="KLU07308.1"/>
    <property type="molecule type" value="Genomic_DNA"/>
</dbReference>
<evidence type="ECO:0000256" key="6">
    <source>
        <dbReference type="ARBA" id="ARBA00022840"/>
    </source>
</evidence>
<comment type="similarity">
    <text evidence="1 11">Belongs to the GatB/GatE family. GatB subfamily.</text>
</comment>
<comment type="caution">
    <text evidence="13">The sequence shown here is derived from an EMBL/GenBank/DDBJ whole genome shotgun (WGS) entry which is preliminary data.</text>
</comment>
<dbReference type="NCBIfam" id="TIGR00133">
    <property type="entry name" value="gatB"/>
    <property type="match status" value="1"/>
</dbReference>
<dbReference type="GO" id="GO:0050566">
    <property type="term" value="F:asparaginyl-tRNA synthase (glutamine-hydrolyzing) activity"/>
    <property type="evidence" value="ECO:0007669"/>
    <property type="project" value="RHEA"/>
</dbReference>
<evidence type="ECO:0000256" key="11">
    <source>
        <dbReference type="HAMAP-Rule" id="MF_00121"/>
    </source>
</evidence>
<dbReference type="InterPro" id="IPR004413">
    <property type="entry name" value="GatB"/>
</dbReference>
<evidence type="ECO:0000313" key="13">
    <source>
        <dbReference type="EMBL" id="KLU07308.1"/>
    </source>
</evidence>
<proteinExistence type="inferred from homology"/>